<protein>
    <recommendedName>
        <fullName evidence="5">Protein FAM32A</fullName>
    </recommendedName>
</protein>
<dbReference type="InterPro" id="IPR013865">
    <property type="entry name" value="FAM32A"/>
</dbReference>
<dbReference type="PANTHER" id="PTHR13282">
    <property type="entry name" value="PROTEIN FAM32A"/>
    <property type="match status" value="1"/>
</dbReference>
<evidence type="ECO:0000313" key="4">
    <source>
        <dbReference type="Proteomes" id="UP000002358"/>
    </source>
</evidence>
<dbReference type="FunCoup" id="A0A7M7R0D7">
    <property type="interactions" value="48"/>
</dbReference>
<gene>
    <name evidence="3" type="primary">100115311</name>
</gene>
<dbReference type="PANTHER" id="PTHR13282:SF6">
    <property type="entry name" value="PROTEIN FAM32A"/>
    <property type="match status" value="1"/>
</dbReference>
<dbReference type="OrthoDB" id="205403at2759"/>
<dbReference type="GO" id="GO:0005730">
    <property type="term" value="C:nucleolus"/>
    <property type="evidence" value="ECO:0007669"/>
    <property type="project" value="TreeGrafter"/>
</dbReference>
<comment type="similarity">
    <text evidence="1">Belongs to the FAM32 family.</text>
</comment>
<dbReference type="InParanoid" id="A0A7M7R0D7"/>
<dbReference type="SMR" id="A0A7M7R0D7"/>
<organism evidence="3 4">
    <name type="scientific">Nasonia vitripennis</name>
    <name type="common">Parasitic wasp</name>
    <dbReference type="NCBI Taxonomy" id="7425"/>
    <lineage>
        <taxon>Eukaryota</taxon>
        <taxon>Metazoa</taxon>
        <taxon>Ecdysozoa</taxon>
        <taxon>Arthropoda</taxon>
        <taxon>Hexapoda</taxon>
        <taxon>Insecta</taxon>
        <taxon>Pterygota</taxon>
        <taxon>Neoptera</taxon>
        <taxon>Endopterygota</taxon>
        <taxon>Hymenoptera</taxon>
        <taxon>Apocrita</taxon>
        <taxon>Proctotrupomorpha</taxon>
        <taxon>Chalcidoidea</taxon>
        <taxon>Pteromalidae</taxon>
        <taxon>Pteromalinae</taxon>
        <taxon>Nasonia</taxon>
    </lineage>
</organism>
<evidence type="ECO:0000256" key="1">
    <source>
        <dbReference type="ARBA" id="ARBA00008948"/>
    </source>
</evidence>
<evidence type="ECO:0008006" key="5">
    <source>
        <dbReference type="Google" id="ProtNLM"/>
    </source>
</evidence>
<dbReference type="AlphaFoldDB" id="A0A7M7R0D7"/>
<proteinExistence type="inferred from homology"/>
<evidence type="ECO:0000313" key="3">
    <source>
        <dbReference type="EnsemblMetazoa" id="XP_032457293"/>
    </source>
</evidence>
<feature type="region of interest" description="Disordered" evidence="2">
    <location>
        <begin position="1"/>
        <end position="35"/>
    </location>
</feature>
<evidence type="ECO:0000256" key="2">
    <source>
        <dbReference type="SAM" id="MobiDB-lite"/>
    </source>
</evidence>
<accession>A0A7M7R0D7</accession>
<name>A0A7M7R0D7_NASVI</name>
<dbReference type="EnsemblMetazoa" id="XM_001600021">
    <property type="protein sequence ID" value="XP_001600071"/>
    <property type="gene ID" value="LOC100115311"/>
</dbReference>
<keyword evidence="4" id="KW-1185">Reference proteome</keyword>
<sequence>MPPANEDDPYTAVAKGPLKIKGLEPSSKKKKKKNKEIKKLVEVAKVVEEEAPASTEIKRTKAELAFQKMKEKTQNERIKQKASKTHKQRVEEFNRHLDSLTEHFDIPKVSWTK</sequence>
<dbReference type="KEGG" id="nvi:100115311"/>
<dbReference type="Proteomes" id="UP000002358">
    <property type="component" value="Chromosome 1"/>
</dbReference>
<dbReference type="EnsemblMetazoa" id="XM_032601402">
    <property type="protein sequence ID" value="XP_032457293"/>
    <property type="gene ID" value="LOC100115311"/>
</dbReference>
<reference evidence="3" key="1">
    <citation type="submission" date="2021-01" db="UniProtKB">
        <authorList>
            <consortium name="EnsemblMetazoa"/>
        </authorList>
    </citation>
    <scope>IDENTIFICATION</scope>
</reference>
<dbReference type="OMA" id="MSDEYQH"/>